<feature type="transmembrane region" description="Helical" evidence="1">
    <location>
        <begin position="119"/>
        <end position="141"/>
    </location>
</feature>
<keyword evidence="1" id="KW-0812">Transmembrane</keyword>
<keyword evidence="1" id="KW-1133">Transmembrane helix</keyword>
<organism evidence="2 3">
    <name type="scientific">Leptospira congkakensis</name>
    <dbReference type="NCBI Taxonomy" id="2484932"/>
    <lineage>
        <taxon>Bacteria</taxon>
        <taxon>Pseudomonadati</taxon>
        <taxon>Spirochaetota</taxon>
        <taxon>Spirochaetia</taxon>
        <taxon>Leptospirales</taxon>
        <taxon>Leptospiraceae</taxon>
        <taxon>Leptospira</taxon>
    </lineage>
</organism>
<accession>A0A4Z1AEA9</accession>
<keyword evidence="3" id="KW-1185">Reference proteome</keyword>
<name>A0A4Z1AEA9_9LEPT</name>
<evidence type="ECO:0000313" key="2">
    <source>
        <dbReference type="EMBL" id="TGL86968.1"/>
    </source>
</evidence>
<evidence type="ECO:0000256" key="1">
    <source>
        <dbReference type="SAM" id="Phobius"/>
    </source>
</evidence>
<dbReference type="Proteomes" id="UP000298263">
    <property type="component" value="Unassembled WGS sequence"/>
</dbReference>
<evidence type="ECO:0000313" key="3">
    <source>
        <dbReference type="Proteomes" id="UP000298263"/>
    </source>
</evidence>
<reference evidence="2" key="1">
    <citation type="journal article" date="2019" name="PLoS Negl. Trop. Dis.">
        <title>Revisiting the worldwide diversity of Leptospira species in the environment.</title>
        <authorList>
            <person name="Vincent A.T."/>
            <person name="Schiettekatte O."/>
            <person name="Bourhy P."/>
            <person name="Veyrier F.J."/>
            <person name="Picardeau M."/>
        </authorList>
    </citation>
    <scope>NUCLEOTIDE SEQUENCE [LARGE SCALE GENOMIC DNA]</scope>
    <source>
        <strain evidence="2">201702422</strain>
    </source>
</reference>
<gene>
    <name evidence="2" type="ORF">EHQ69_17880</name>
</gene>
<keyword evidence="1" id="KW-0472">Membrane</keyword>
<comment type="caution">
    <text evidence="2">The sequence shown here is derived from an EMBL/GenBank/DDBJ whole genome shotgun (WGS) entry which is preliminary data.</text>
</comment>
<feature type="transmembrane region" description="Helical" evidence="1">
    <location>
        <begin position="30"/>
        <end position="54"/>
    </location>
</feature>
<dbReference type="RefSeq" id="WP_135583118.1">
    <property type="nucleotide sequence ID" value="NZ_RQGO01000017.1"/>
</dbReference>
<dbReference type="AlphaFoldDB" id="A0A4Z1AEA9"/>
<dbReference type="EMBL" id="RQGP01000030">
    <property type="protein sequence ID" value="TGL86968.1"/>
    <property type="molecule type" value="Genomic_DNA"/>
</dbReference>
<protein>
    <submittedName>
        <fullName evidence="2">Uncharacterized protein</fullName>
    </submittedName>
</protein>
<proteinExistence type="predicted"/>
<feature type="transmembrane region" description="Helical" evidence="1">
    <location>
        <begin position="91"/>
        <end position="112"/>
    </location>
</feature>
<sequence>MKELLYFFSYLFLKVYIASQFPIHSYAIELVFGLLIFVFFTFSLIFQIIPFIIFKIILKKFKIINPLYIYSFYIYFLTAGIIISKEFQNELYFIIPISFFFDFLFIIVYTIITLKTYLLVRYYILHLATLSTVCLFSLYLYCYKYAERFFELTIEGERYSCDRIPNTKSYNLYDNLEGKILLAFEADSCIRYFPSIDIGILNKNGRQGLKLVKSNTYIFEITAMNIGDFSDGVFKIETSICTYFSQIQKTLCKTGYLLPDGRWQIEPKFYSSSDFKNDIAKVGVIQNNELVFYCINKKEEFLKSIDFLDECNQI</sequence>
<feature type="transmembrane region" description="Helical" evidence="1">
    <location>
        <begin position="66"/>
        <end position="85"/>
    </location>
</feature>